<evidence type="ECO:0000256" key="6">
    <source>
        <dbReference type="ARBA" id="ARBA00022989"/>
    </source>
</evidence>
<keyword evidence="12" id="KW-1185">Reference proteome</keyword>
<dbReference type="InterPro" id="IPR003593">
    <property type="entry name" value="AAA+_ATPase"/>
</dbReference>
<dbReference type="Gene3D" id="1.20.1560.10">
    <property type="entry name" value="ABC transporter type 1, transmembrane domain"/>
    <property type="match status" value="1"/>
</dbReference>
<dbReference type="InterPro" id="IPR039421">
    <property type="entry name" value="Type_1_exporter"/>
</dbReference>
<dbReference type="SUPFAM" id="SSF90123">
    <property type="entry name" value="ABC transporter transmembrane region"/>
    <property type="match status" value="1"/>
</dbReference>
<dbReference type="PROSITE" id="PS00211">
    <property type="entry name" value="ABC_TRANSPORTER_1"/>
    <property type="match status" value="1"/>
</dbReference>
<feature type="transmembrane region" description="Helical" evidence="8">
    <location>
        <begin position="26"/>
        <end position="51"/>
    </location>
</feature>
<feature type="transmembrane region" description="Helical" evidence="8">
    <location>
        <begin position="63"/>
        <end position="80"/>
    </location>
</feature>
<dbReference type="PROSITE" id="PS50893">
    <property type="entry name" value="ABC_TRANSPORTER_2"/>
    <property type="match status" value="1"/>
</dbReference>
<dbReference type="GO" id="GO:0005524">
    <property type="term" value="F:ATP binding"/>
    <property type="evidence" value="ECO:0007669"/>
    <property type="project" value="UniProtKB-KW"/>
</dbReference>
<dbReference type="RefSeq" id="WP_108311273.1">
    <property type="nucleotide sequence ID" value="NZ_NESN01000001.1"/>
</dbReference>
<proteinExistence type="predicted"/>
<dbReference type="InterPro" id="IPR027417">
    <property type="entry name" value="P-loop_NTPase"/>
</dbReference>
<sequence>MFKNSPIPPDLSSLKSWLGFVLRGRLGWLTLSSFFINLGVFVPSLFGMLVYDKVVHNGVFETLWALAIGVVLYLAIELCLRTLRVRDIERVAMAVDQLIDQRLFAALLQPSARSGAQPGMAARFLTLYRDLASARDFFSSQYLLAMADVPFLVLVLLVIGVIAWPLLMVVLVWVGLYVLVGQWLKDRTLAQTRDVNTEQATKLALLTDTLSSLDTLRTSHAGSRMQQRFGATSLQLARASRKLRLSVVLQTHWQMTVSLLSYISLLVVGAYLIFGQHITVGALIAVSMLSGRTLATVGQVLLALGRWTELRQSMTQLAPYLQAEAGQGDALPAASAASASQTTSAPSGSAVIETLRRPAGTVRGHIATHQLVHRYANGQTALRELNLTIQPGERVGLLGRPGSGKSTLLRILAGAIQPMQGEVRVDHAKLHSIAAHDRVTWLAFKPQEAPLMAGTLESNILLNLPDDATPQERMDALAHAVYMSALDVDLVSGALRLDLPIEEYGANLSGGQRQKVALARTLATRPRLLLLDEPTTGLDTETEKTIVERLAALTDVTLIMVTHSAAALAITERLVVLDHGQLLADGPTAKLLVS</sequence>
<evidence type="ECO:0000259" key="9">
    <source>
        <dbReference type="PROSITE" id="PS50893"/>
    </source>
</evidence>
<evidence type="ECO:0000259" key="10">
    <source>
        <dbReference type="PROSITE" id="PS50929"/>
    </source>
</evidence>
<evidence type="ECO:0000313" key="12">
    <source>
        <dbReference type="Proteomes" id="UP000250790"/>
    </source>
</evidence>
<dbReference type="GO" id="GO:0140359">
    <property type="term" value="F:ABC-type transporter activity"/>
    <property type="evidence" value="ECO:0007669"/>
    <property type="project" value="InterPro"/>
</dbReference>
<keyword evidence="4" id="KW-0547">Nucleotide-binding</keyword>
<dbReference type="InterPro" id="IPR036640">
    <property type="entry name" value="ABC1_TM_sf"/>
</dbReference>
<feature type="domain" description="ABC transmembrane type-1" evidence="10">
    <location>
        <begin position="28"/>
        <end position="309"/>
    </location>
</feature>
<evidence type="ECO:0000256" key="8">
    <source>
        <dbReference type="SAM" id="Phobius"/>
    </source>
</evidence>
<protein>
    <submittedName>
        <fullName evidence="11">Uncharacterized protein</fullName>
    </submittedName>
</protein>
<dbReference type="Proteomes" id="UP000250790">
    <property type="component" value="Unassembled WGS sequence"/>
</dbReference>
<evidence type="ECO:0000313" key="11">
    <source>
        <dbReference type="EMBL" id="PUE55270.1"/>
    </source>
</evidence>
<evidence type="ECO:0000256" key="7">
    <source>
        <dbReference type="ARBA" id="ARBA00023136"/>
    </source>
</evidence>
<accession>A0A315EBB0</accession>
<dbReference type="SUPFAM" id="SSF52540">
    <property type="entry name" value="P-loop containing nucleoside triphosphate hydrolases"/>
    <property type="match status" value="1"/>
</dbReference>
<evidence type="ECO:0000256" key="1">
    <source>
        <dbReference type="ARBA" id="ARBA00004651"/>
    </source>
</evidence>
<dbReference type="Gene3D" id="3.40.50.300">
    <property type="entry name" value="P-loop containing nucleotide triphosphate hydrolases"/>
    <property type="match status" value="1"/>
</dbReference>
<dbReference type="GO" id="GO:0034040">
    <property type="term" value="F:ATPase-coupled lipid transmembrane transporter activity"/>
    <property type="evidence" value="ECO:0007669"/>
    <property type="project" value="TreeGrafter"/>
</dbReference>
<dbReference type="InterPro" id="IPR003439">
    <property type="entry name" value="ABC_transporter-like_ATP-bd"/>
</dbReference>
<dbReference type="SMART" id="SM00382">
    <property type="entry name" value="AAA"/>
    <property type="match status" value="1"/>
</dbReference>
<reference evidence="11 12" key="1">
    <citation type="submission" date="2017-04" db="EMBL/GenBank/DDBJ databases">
        <title>Unexpected and diverse lifestyles within the genus Limnohabitans.</title>
        <authorList>
            <person name="Kasalicky V."/>
            <person name="Mehrshad M."/>
            <person name="Andrei S.-A."/>
            <person name="Salcher M."/>
            <person name="Kratochvilova H."/>
            <person name="Simek K."/>
            <person name="Ghai R."/>
        </authorList>
    </citation>
    <scope>NUCLEOTIDE SEQUENCE [LARGE SCALE GENOMIC DNA]</scope>
    <source>
        <strain evidence="11 12">II-B4</strain>
    </source>
</reference>
<dbReference type="PANTHER" id="PTHR24221">
    <property type="entry name" value="ATP-BINDING CASSETTE SUB-FAMILY B"/>
    <property type="match status" value="1"/>
</dbReference>
<evidence type="ECO:0000256" key="2">
    <source>
        <dbReference type="ARBA" id="ARBA00022475"/>
    </source>
</evidence>
<gene>
    <name evidence="11" type="ORF">B9Z37_01445</name>
</gene>
<keyword evidence="6 8" id="KW-1133">Transmembrane helix</keyword>
<feature type="transmembrane region" description="Helical" evidence="8">
    <location>
        <begin position="251"/>
        <end position="274"/>
    </location>
</feature>
<feature type="transmembrane region" description="Helical" evidence="8">
    <location>
        <begin position="280"/>
        <end position="304"/>
    </location>
</feature>
<feature type="domain" description="ABC transporter" evidence="9">
    <location>
        <begin position="366"/>
        <end position="593"/>
    </location>
</feature>
<keyword evidence="5" id="KW-0067">ATP-binding</keyword>
<organism evidence="11 12">
    <name type="scientific">Limnohabitans parvus II-B4</name>
    <dbReference type="NCBI Taxonomy" id="1293052"/>
    <lineage>
        <taxon>Bacteria</taxon>
        <taxon>Pseudomonadati</taxon>
        <taxon>Pseudomonadota</taxon>
        <taxon>Betaproteobacteria</taxon>
        <taxon>Burkholderiales</taxon>
        <taxon>Comamonadaceae</taxon>
        <taxon>Limnohabitans</taxon>
    </lineage>
</organism>
<dbReference type="EMBL" id="NESN01000001">
    <property type="protein sequence ID" value="PUE55270.1"/>
    <property type="molecule type" value="Genomic_DNA"/>
</dbReference>
<evidence type="ECO:0000256" key="5">
    <source>
        <dbReference type="ARBA" id="ARBA00022840"/>
    </source>
</evidence>
<comment type="caution">
    <text evidence="11">The sequence shown here is derived from an EMBL/GenBank/DDBJ whole genome shotgun (WGS) entry which is preliminary data.</text>
</comment>
<dbReference type="Pfam" id="PF00664">
    <property type="entry name" value="ABC_membrane"/>
    <property type="match status" value="1"/>
</dbReference>
<dbReference type="GO" id="GO:0005886">
    <property type="term" value="C:plasma membrane"/>
    <property type="evidence" value="ECO:0007669"/>
    <property type="project" value="UniProtKB-SubCell"/>
</dbReference>
<dbReference type="InterPro" id="IPR017871">
    <property type="entry name" value="ABC_transporter-like_CS"/>
</dbReference>
<dbReference type="Pfam" id="PF00005">
    <property type="entry name" value="ABC_tran"/>
    <property type="match status" value="1"/>
</dbReference>
<evidence type="ECO:0000256" key="3">
    <source>
        <dbReference type="ARBA" id="ARBA00022692"/>
    </source>
</evidence>
<dbReference type="InterPro" id="IPR011527">
    <property type="entry name" value="ABC1_TM_dom"/>
</dbReference>
<keyword evidence="3 8" id="KW-0812">Transmembrane</keyword>
<keyword evidence="2" id="KW-1003">Cell membrane</keyword>
<dbReference type="OrthoDB" id="8554730at2"/>
<comment type="subcellular location">
    <subcellularLocation>
        <location evidence="1">Cell membrane</location>
        <topology evidence="1">Multi-pass membrane protein</topology>
    </subcellularLocation>
</comment>
<dbReference type="AlphaFoldDB" id="A0A315EBB0"/>
<evidence type="ECO:0000256" key="4">
    <source>
        <dbReference type="ARBA" id="ARBA00022741"/>
    </source>
</evidence>
<dbReference type="PROSITE" id="PS50929">
    <property type="entry name" value="ABC_TM1F"/>
    <property type="match status" value="1"/>
</dbReference>
<name>A0A315EBB0_9BURK</name>
<dbReference type="PANTHER" id="PTHR24221:SF248">
    <property type="entry name" value="ABC TRANSPORTER TRANSMEMBRANE REGION"/>
    <property type="match status" value="1"/>
</dbReference>
<keyword evidence="7 8" id="KW-0472">Membrane</keyword>
<dbReference type="GO" id="GO:0016887">
    <property type="term" value="F:ATP hydrolysis activity"/>
    <property type="evidence" value="ECO:0007669"/>
    <property type="project" value="InterPro"/>
</dbReference>